<dbReference type="Proteomes" id="UP000266744">
    <property type="component" value="Chromosome"/>
</dbReference>
<proteinExistence type="predicted"/>
<organism evidence="1 2">
    <name type="scientific">Yersinia entomophaga</name>
    <dbReference type="NCBI Taxonomy" id="935293"/>
    <lineage>
        <taxon>Bacteria</taxon>
        <taxon>Pseudomonadati</taxon>
        <taxon>Pseudomonadota</taxon>
        <taxon>Gammaproteobacteria</taxon>
        <taxon>Enterobacterales</taxon>
        <taxon>Yersiniaceae</taxon>
        <taxon>Yersinia</taxon>
    </lineage>
</organism>
<evidence type="ECO:0000313" key="2">
    <source>
        <dbReference type="Proteomes" id="UP000266744"/>
    </source>
</evidence>
<protein>
    <recommendedName>
        <fullName evidence="3">C2H2-type domain-containing protein</fullName>
    </recommendedName>
</protein>
<sequence>MKNEIRCPVCGLDFNPKIPLMHIQQHHKGAKDCELAKIRDARRKCFTEPAAKKLGGKTCLPQVAIFSAGYRTNRKEATHIVK</sequence>
<keyword evidence="2" id="KW-1185">Reference proteome</keyword>
<accession>A0ABN4PLR3</accession>
<reference evidence="2" key="1">
    <citation type="journal article" date="2016" name="Toxins">
        <title>The Draft Genome Sequence of the Yersinia entomophaga Entomopathogenic Type Strain MH96T.</title>
        <authorList>
            <person name="Hurst M.R."/>
            <person name="Beattie A."/>
            <person name="Altermann E."/>
            <person name="Moraga R.M."/>
            <person name="Harper L.A."/>
            <person name="Calder J."/>
            <person name="Laugraud A."/>
        </authorList>
    </citation>
    <scope>NUCLEOTIDE SEQUENCE [LARGE SCALE GENOMIC DNA]</scope>
    <source>
        <strain evidence="2">MH96</strain>
    </source>
</reference>
<gene>
    <name evidence="1" type="ORF">PL78_00025</name>
</gene>
<evidence type="ECO:0008006" key="3">
    <source>
        <dbReference type="Google" id="ProtNLM"/>
    </source>
</evidence>
<name>A0ABN4PLR3_YERET</name>
<evidence type="ECO:0000313" key="1">
    <source>
        <dbReference type="EMBL" id="ANI28228.1"/>
    </source>
</evidence>
<dbReference type="EMBL" id="CP010029">
    <property type="protein sequence ID" value="ANI28228.1"/>
    <property type="molecule type" value="Genomic_DNA"/>
</dbReference>